<keyword evidence="4" id="KW-1185">Reference proteome</keyword>
<dbReference type="EMBL" id="JBELOE010000239">
    <property type="protein sequence ID" value="MER2492997.1"/>
    <property type="molecule type" value="Genomic_DNA"/>
</dbReference>
<evidence type="ECO:0000313" key="4">
    <source>
        <dbReference type="Proteomes" id="UP001467690"/>
    </source>
</evidence>
<dbReference type="InterPro" id="IPR008964">
    <property type="entry name" value="Invasin/intimin_cell_adhesion"/>
</dbReference>
<dbReference type="InterPro" id="IPR013783">
    <property type="entry name" value="Ig-like_fold"/>
</dbReference>
<dbReference type="SUPFAM" id="SSF49373">
    <property type="entry name" value="Invasin/intimin cell-adhesion fragments"/>
    <property type="match status" value="3"/>
</dbReference>
<evidence type="ECO:0000259" key="2">
    <source>
        <dbReference type="PROSITE" id="PS51127"/>
    </source>
</evidence>
<sequence>MLKLYRYWFAAVLTLFLVACGGGGNLDNGNGITNDSEYQLTLSAVNSAGTSANITSNADPLTVSATLMSEGQPAESQIITFATTNGVLVPASGIVVTDSQGVAQVTLKPGTELTGDTLVATFSSENGDITKTLNYTSKGDGQDVTQDPYTITTSTYLCNSSNLTTVADITAQCTQSNLISQAMPLYVVVNVFSNTTQAVVTDQLVSATVGTGVLLPENGNAILDAQGNAIFKLFSDGGTGSDQLTVTYDQQTHNQVYQITTTEVTPTHGYRLTADLTNVNGTTITNIAKDTPGVVQATLTLDGNPVAREIIQITTDVGVLRPATGSVLTDVNGVAQLVIGAGNIESSGTLTISSDIQNGSQTIELEETLNFATAGDDIEQAPSSFTLSVNLFASDEVTQTTHISEANSGVLEATLLGSDGTGLANQVVSFESTLGQVFPSLGTALTDADGKAKVELTAGEVKGAGTATVTYQDATAQVSFTSEGDANIENEEFDISIQLFNCNGIESPVPPFNNCTENRNLSLTNPAKALVRVTRQGSTDPIVNTLITASVDAGSLSPSNGRVITDENGYAVLTLLAGEDDGAGQLTIESVNSSKSTVFTINTVNIAMGNGEGENFVEGVIKSDLNGGELAVGNTTILTLNIVDQDNNNALYTDSVDITLTSACASETPAKAFIDQSVTAINGMATAIYRADGCRGTDRINATASAGTSSLSSTLSIKIAEVPTSYIKFVSAAVDGDTEARIITYPGTGRTEQADVVFQVLDENNNPKASENMKFSVTAEGAGIKVTPTTAKTDSNGLVTLAVSAGRTPTPVRVIAEAVDENGNSYQPKIQATSDLLTVSTGLPDQNSFSLAATEYNIEAWDYIGDTVDITTFLSDHFNNPVPNGTAVSFITSHGQIQDSCITTNGQCSVEYTVTQAKPGKETDPDKMSRVDAISVGLANGMCDVGNDNDPANDTDAAAGLPCFGIENTATGALGPLQLTGYKKGRLSILAYAVGEESFVDANANGKYDTGEYFGDMAEAFLDWNEDNLFCGRLADGSASPGAEATVNPVTPEADATPDGTCLPGGDDEEFIDFGGTANGTLDVANQTYDKGDSKFNGILCELDDDSCNQNFIHVRRDITMILSGSNAVFRVIDSATESDLTLIDLVNNASVSLTAYITDINGNPMPVGTTVSITTDNGTIQGTSGYEFVNSTSSIPTGFSFTLGQETQVNSVSEGIATITVTTPKGISQSISIPVIDAG</sequence>
<name>A0ABV1RK00_9ALTE</name>
<reference evidence="3 4" key="1">
    <citation type="submission" date="2024-06" db="EMBL/GenBank/DDBJ databases">
        <authorList>
            <person name="Chen R.Y."/>
        </authorList>
    </citation>
    <scope>NUCLEOTIDE SEQUENCE [LARGE SCALE GENOMIC DNA]</scope>
    <source>
        <strain evidence="3 4">D2</strain>
    </source>
</reference>
<evidence type="ECO:0000256" key="1">
    <source>
        <dbReference type="ARBA" id="ARBA00010116"/>
    </source>
</evidence>
<dbReference type="Proteomes" id="UP001467690">
    <property type="component" value="Unassembled WGS sequence"/>
</dbReference>
<dbReference type="Gene3D" id="2.60.40.10">
    <property type="entry name" value="Immunoglobulins"/>
    <property type="match status" value="5"/>
</dbReference>
<comment type="caution">
    <text evidence="3">The sequence shown here is derived from an EMBL/GenBank/DDBJ whole genome shotgun (WGS) entry which is preliminary data.</text>
</comment>
<feature type="domain" description="Big-1" evidence="2">
    <location>
        <begin position="44"/>
        <end position="136"/>
    </location>
</feature>
<protein>
    <submittedName>
        <fullName evidence="3">Ig-like domain-containing protein</fullName>
    </submittedName>
</protein>
<gene>
    <name evidence="3" type="ORF">ABS311_14025</name>
</gene>
<dbReference type="PROSITE" id="PS51257">
    <property type="entry name" value="PROKAR_LIPOPROTEIN"/>
    <property type="match status" value="1"/>
</dbReference>
<organism evidence="3 4">
    <name type="scientific">Catenovulum sediminis</name>
    <dbReference type="NCBI Taxonomy" id="1740262"/>
    <lineage>
        <taxon>Bacteria</taxon>
        <taxon>Pseudomonadati</taxon>
        <taxon>Pseudomonadota</taxon>
        <taxon>Gammaproteobacteria</taxon>
        <taxon>Alteromonadales</taxon>
        <taxon>Alteromonadaceae</taxon>
        <taxon>Catenovulum</taxon>
    </lineage>
</organism>
<dbReference type="PROSITE" id="PS51127">
    <property type="entry name" value="BIG1"/>
    <property type="match status" value="1"/>
</dbReference>
<dbReference type="RefSeq" id="WP_350402417.1">
    <property type="nucleotide sequence ID" value="NZ_JBELOE010000239.1"/>
</dbReference>
<proteinExistence type="inferred from homology"/>
<dbReference type="InterPro" id="IPR003344">
    <property type="entry name" value="Big_1_dom"/>
</dbReference>
<accession>A0ABV1RK00</accession>
<evidence type="ECO:0000313" key="3">
    <source>
        <dbReference type="EMBL" id="MER2492997.1"/>
    </source>
</evidence>
<comment type="similarity">
    <text evidence="1">Belongs to the intimin/invasin family.</text>
</comment>